<keyword evidence="1" id="KW-0479">Metal-binding</keyword>
<accession>A0A3M7RZX1</accession>
<keyword evidence="1" id="KW-0863">Zinc-finger</keyword>
<evidence type="ECO:0000313" key="3">
    <source>
        <dbReference type="EMBL" id="RNA28938.1"/>
    </source>
</evidence>
<dbReference type="AlphaFoldDB" id="A0A3M7RZX1"/>
<dbReference type="InterPro" id="IPR036875">
    <property type="entry name" value="Znf_CCHC_sf"/>
</dbReference>
<keyword evidence="1" id="KW-0862">Zinc</keyword>
<dbReference type="EMBL" id="REGN01002307">
    <property type="protein sequence ID" value="RNA28938.1"/>
    <property type="molecule type" value="Genomic_DNA"/>
</dbReference>
<dbReference type="Proteomes" id="UP000276133">
    <property type="component" value="Unassembled WGS sequence"/>
</dbReference>
<keyword evidence="4" id="KW-1185">Reference proteome</keyword>
<dbReference type="SUPFAM" id="SSF57756">
    <property type="entry name" value="Retrovirus zinc finger-like domains"/>
    <property type="match status" value="1"/>
</dbReference>
<comment type="caution">
    <text evidence="3">The sequence shown here is derived from an EMBL/GenBank/DDBJ whole genome shotgun (WGS) entry which is preliminary data.</text>
</comment>
<protein>
    <recommendedName>
        <fullName evidence="2">CCHC-type domain-containing protein</fullName>
    </recommendedName>
</protein>
<dbReference type="InterPro" id="IPR001878">
    <property type="entry name" value="Znf_CCHC"/>
</dbReference>
<proteinExistence type="predicted"/>
<dbReference type="GO" id="GO:0003676">
    <property type="term" value="F:nucleic acid binding"/>
    <property type="evidence" value="ECO:0007669"/>
    <property type="project" value="InterPro"/>
</dbReference>
<gene>
    <name evidence="3" type="ORF">BpHYR1_037535</name>
</gene>
<dbReference type="GO" id="GO:0008270">
    <property type="term" value="F:zinc ion binding"/>
    <property type="evidence" value="ECO:0007669"/>
    <property type="project" value="UniProtKB-KW"/>
</dbReference>
<organism evidence="3 4">
    <name type="scientific">Brachionus plicatilis</name>
    <name type="common">Marine rotifer</name>
    <name type="synonym">Brachionus muelleri</name>
    <dbReference type="NCBI Taxonomy" id="10195"/>
    <lineage>
        <taxon>Eukaryota</taxon>
        <taxon>Metazoa</taxon>
        <taxon>Spiralia</taxon>
        <taxon>Gnathifera</taxon>
        <taxon>Rotifera</taxon>
        <taxon>Eurotatoria</taxon>
        <taxon>Monogononta</taxon>
        <taxon>Pseudotrocha</taxon>
        <taxon>Ploima</taxon>
        <taxon>Brachionidae</taxon>
        <taxon>Brachionus</taxon>
    </lineage>
</organism>
<reference evidence="3 4" key="1">
    <citation type="journal article" date="2018" name="Sci. Rep.">
        <title>Genomic signatures of local adaptation to the degree of environmental predictability in rotifers.</title>
        <authorList>
            <person name="Franch-Gras L."/>
            <person name="Hahn C."/>
            <person name="Garcia-Roger E.M."/>
            <person name="Carmona M.J."/>
            <person name="Serra M."/>
            <person name="Gomez A."/>
        </authorList>
    </citation>
    <scope>NUCLEOTIDE SEQUENCE [LARGE SCALE GENOMIC DNA]</scope>
    <source>
        <strain evidence="3">HYR1</strain>
    </source>
</reference>
<evidence type="ECO:0000256" key="1">
    <source>
        <dbReference type="PROSITE-ProRule" id="PRU00047"/>
    </source>
</evidence>
<evidence type="ECO:0000313" key="4">
    <source>
        <dbReference type="Proteomes" id="UP000276133"/>
    </source>
</evidence>
<sequence length="210" mass="24828">MREIKINKVNLERPVNHQTALYNSSSNKYKWSHFQTQRCEQNTKCEKYSIFRFHFLPVNFNKQLMRNYNDAYKINGLRVEEISKDSYRDRSSKNEVKRRPYNEGDNTAKCPVKNQTCRNCNQKGHLTEKCSLAERLKAIERTKFFYSHVAIPEEEDEKCQNESNILTVIPKTPDFQENESINDQFLLPSESSPKRIDTPVLPNELQKCLQ</sequence>
<evidence type="ECO:0000259" key="2">
    <source>
        <dbReference type="PROSITE" id="PS50158"/>
    </source>
</evidence>
<dbReference type="PROSITE" id="PS50158">
    <property type="entry name" value="ZF_CCHC"/>
    <property type="match status" value="1"/>
</dbReference>
<feature type="domain" description="CCHC-type" evidence="2">
    <location>
        <begin position="117"/>
        <end position="130"/>
    </location>
</feature>
<name>A0A3M7RZX1_BRAPC</name>